<reference evidence="5 6" key="1">
    <citation type="submission" date="2017-07" db="EMBL/GenBank/DDBJ databases">
        <title>Elstera cyanobacteriorum sp. nov., a novel bacterium isolated from cyanobacterial aggregates in a eutrophic lake.</title>
        <authorList>
            <person name="Cai H."/>
        </authorList>
    </citation>
    <scope>NUCLEOTIDE SEQUENCE [LARGE SCALE GENOMIC DNA]</scope>
    <source>
        <strain evidence="5 6">TH019</strain>
    </source>
</reference>
<dbReference type="PANTHER" id="PTHR38011">
    <property type="entry name" value="DIHYDROFOLATE REDUCTASE FAMILY PROTEIN (AFU_ORTHOLOGUE AFUA_8G06820)"/>
    <property type="match status" value="1"/>
</dbReference>
<dbReference type="InterPro" id="IPR002734">
    <property type="entry name" value="RibDG_C"/>
</dbReference>
<dbReference type="SUPFAM" id="SSF53597">
    <property type="entry name" value="Dihydrofolate reductase-like"/>
    <property type="match status" value="1"/>
</dbReference>
<name>A0A255XX64_9PROT</name>
<accession>A0A255XX64</accession>
<evidence type="ECO:0000256" key="1">
    <source>
        <dbReference type="ARBA" id="ARBA00005104"/>
    </source>
</evidence>
<sequence>MVALTAAAEIEFPLERWHALLDRHARTRALAPEPGCPFSAIFDPLLGTAPLVIGQLGQSLDGRIATRTGHSHYINGSAALTHLHCLRALVDAVLVGAGTVIADDPLLTVRHVPGPQPARVVLDPNGRVPNSARLWHTPGRRIVLQRGNHPRPAGVEILPLPGAAGEALPPSILLETLRAAGLTRVLVEGGATTISHFLAAGALDRLHLLMGPLIIGSGLPGLSLPPIDRLDGALRPVTRCYPLCGGDIVVDCAFPKGDPE</sequence>
<evidence type="ECO:0000313" key="6">
    <source>
        <dbReference type="Proteomes" id="UP000216361"/>
    </source>
</evidence>
<dbReference type="RefSeq" id="WP_094407546.1">
    <property type="nucleotide sequence ID" value="NZ_BMJZ01000007.1"/>
</dbReference>
<dbReference type="AlphaFoldDB" id="A0A255XX64"/>
<dbReference type="PANTHER" id="PTHR38011:SF7">
    <property type="entry name" value="2,5-DIAMINO-6-RIBOSYLAMINO-4(3H)-PYRIMIDINONE 5'-PHOSPHATE REDUCTASE"/>
    <property type="match status" value="1"/>
</dbReference>
<evidence type="ECO:0000256" key="3">
    <source>
        <dbReference type="ARBA" id="ARBA00023002"/>
    </source>
</evidence>
<evidence type="ECO:0000313" key="5">
    <source>
        <dbReference type="EMBL" id="OYQ20964.1"/>
    </source>
</evidence>
<organism evidence="5 6">
    <name type="scientific">Elstera cyanobacteriorum</name>
    <dbReference type="NCBI Taxonomy" id="2022747"/>
    <lineage>
        <taxon>Bacteria</taxon>
        <taxon>Pseudomonadati</taxon>
        <taxon>Pseudomonadota</taxon>
        <taxon>Alphaproteobacteria</taxon>
        <taxon>Rhodospirillales</taxon>
        <taxon>Rhodospirillaceae</taxon>
        <taxon>Elstera</taxon>
    </lineage>
</organism>
<evidence type="ECO:0000259" key="4">
    <source>
        <dbReference type="Pfam" id="PF01872"/>
    </source>
</evidence>
<evidence type="ECO:0000256" key="2">
    <source>
        <dbReference type="ARBA" id="ARBA00022857"/>
    </source>
</evidence>
<comment type="pathway">
    <text evidence="1">Cofactor biosynthesis; riboflavin biosynthesis.</text>
</comment>
<proteinExistence type="predicted"/>
<keyword evidence="3" id="KW-0560">Oxidoreductase</keyword>
<dbReference type="GO" id="GO:0008703">
    <property type="term" value="F:5-amino-6-(5-phosphoribosylamino)uracil reductase activity"/>
    <property type="evidence" value="ECO:0007669"/>
    <property type="project" value="InterPro"/>
</dbReference>
<keyword evidence="6" id="KW-1185">Reference proteome</keyword>
<protein>
    <recommendedName>
        <fullName evidence="4">Bacterial bifunctional deaminase-reductase C-terminal domain-containing protein</fullName>
    </recommendedName>
</protein>
<gene>
    <name evidence="5" type="ORF">CHR90_03240</name>
</gene>
<comment type="caution">
    <text evidence="5">The sequence shown here is derived from an EMBL/GenBank/DDBJ whole genome shotgun (WGS) entry which is preliminary data.</text>
</comment>
<dbReference type="InterPro" id="IPR050765">
    <property type="entry name" value="Riboflavin_Biosynth_HTPR"/>
</dbReference>
<feature type="domain" description="Bacterial bifunctional deaminase-reductase C-terminal" evidence="4">
    <location>
        <begin position="50"/>
        <end position="217"/>
    </location>
</feature>
<keyword evidence="2" id="KW-0521">NADP</keyword>
<dbReference type="EMBL" id="NOXS01000025">
    <property type="protein sequence ID" value="OYQ20964.1"/>
    <property type="molecule type" value="Genomic_DNA"/>
</dbReference>
<dbReference type="Pfam" id="PF01872">
    <property type="entry name" value="RibD_C"/>
    <property type="match status" value="1"/>
</dbReference>
<dbReference type="Proteomes" id="UP000216361">
    <property type="component" value="Unassembled WGS sequence"/>
</dbReference>
<dbReference type="Gene3D" id="3.40.430.10">
    <property type="entry name" value="Dihydrofolate Reductase, subunit A"/>
    <property type="match status" value="1"/>
</dbReference>
<dbReference type="GO" id="GO:0009231">
    <property type="term" value="P:riboflavin biosynthetic process"/>
    <property type="evidence" value="ECO:0007669"/>
    <property type="project" value="InterPro"/>
</dbReference>
<dbReference type="InterPro" id="IPR024072">
    <property type="entry name" value="DHFR-like_dom_sf"/>
</dbReference>
<dbReference type="OrthoDB" id="9800865at2"/>